<dbReference type="OrthoDB" id="2309723at2759"/>
<feature type="domain" description="GST C-terminal" evidence="2">
    <location>
        <begin position="87"/>
        <end position="210"/>
    </location>
</feature>
<dbReference type="InterPro" id="IPR040079">
    <property type="entry name" value="Glutathione_S-Trfase"/>
</dbReference>
<protein>
    <submittedName>
        <fullName evidence="4">Glutathione S-transferase 1-like isoform X1</fullName>
    </submittedName>
</protein>
<dbReference type="InParanoid" id="A0A6P8ZYX3"/>
<dbReference type="FunFam" id="1.20.1050.10:FF:000007">
    <property type="entry name" value="Glutathione S-transferase 1-1"/>
    <property type="match status" value="1"/>
</dbReference>
<dbReference type="PROSITE" id="PS50404">
    <property type="entry name" value="GST_NTER"/>
    <property type="match status" value="1"/>
</dbReference>
<accession>A0A6P8ZYX3</accession>
<dbReference type="PANTHER" id="PTHR43969">
    <property type="entry name" value="GLUTATHIONE S TRANSFERASE D10, ISOFORM A-RELATED"/>
    <property type="match status" value="1"/>
</dbReference>
<dbReference type="Proteomes" id="UP000515158">
    <property type="component" value="Unplaced"/>
</dbReference>
<dbReference type="Gene3D" id="1.20.1050.10">
    <property type="match status" value="1"/>
</dbReference>
<dbReference type="SFLD" id="SFLDG00358">
    <property type="entry name" value="Main_(cytGST)"/>
    <property type="match status" value="1"/>
</dbReference>
<sequence>MVLTLYGVEPSPQVRAVRMACKAMEIKYVFKAVDIVSGDLKTPEMMKMNPEGNVPFIVDEDYVLCDSHAIVTYLADKFGNDRWYPKDIKQRKNIQQLLQFNNTMLNMRLKDIMAPLVHENVLVIPPEKMRGLQESLTLMESLIHDEGWLAGSHPTIADCCCAANVSCCVGIFPELKMPPKVASWLWRCAKELPGYDELSTFNIKEILAEVAQRMG</sequence>
<reference evidence="4" key="1">
    <citation type="submission" date="2025-08" db="UniProtKB">
        <authorList>
            <consortium name="RefSeq"/>
        </authorList>
    </citation>
    <scope>IDENTIFICATION</scope>
    <source>
        <tissue evidence="4">Total insect</tissue>
    </source>
</reference>
<evidence type="ECO:0000259" key="1">
    <source>
        <dbReference type="PROSITE" id="PS50404"/>
    </source>
</evidence>
<dbReference type="Pfam" id="PF13417">
    <property type="entry name" value="GST_N_3"/>
    <property type="match status" value="1"/>
</dbReference>
<dbReference type="SUPFAM" id="SSF47616">
    <property type="entry name" value="GST C-terminal domain-like"/>
    <property type="match status" value="1"/>
</dbReference>
<proteinExistence type="predicted"/>
<dbReference type="InterPro" id="IPR010987">
    <property type="entry name" value="Glutathione-S-Trfase_C-like"/>
</dbReference>
<evidence type="ECO:0000313" key="4">
    <source>
        <dbReference type="RefSeq" id="XP_034250627.1"/>
    </source>
</evidence>
<dbReference type="SFLD" id="SFLDS00019">
    <property type="entry name" value="Glutathione_Transferase_(cytos"/>
    <property type="match status" value="1"/>
</dbReference>
<dbReference type="SUPFAM" id="SSF52833">
    <property type="entry name" value="Thioredoxin-like"/>
    <property type="match status" value="1"/>
</dbReference>
<dbReference type="Gene3D" id="3.40.30.10">
    <property type="entry name" value="Glutaredoxin"/>
    <property type="match status" value="1"/>
</dbReference>
<dbReference type="PANTHER" id="PTHR43969:SF7">
    <property type="entry name" value="GST-CONTAINING FLYWCH ZINC-FINGER PROTEIN"/>
    <property type="match status" value="1"/>
</dbReference>
<dbReference type="GO" id="GO:0006749">
    <property type="term" value="P:glutathione metabolic process"/>
    <property type="evidence" value="ECO:0007669"/>
    <property type="project" value="TreeGrafter"/>
</dbReference>
<dbReference type="GO" id="GO:0004364">
    <property type="term" value="F:glutathione transferase activity"/>
    <property type="evidence" value="ECO:0007669"/>
    <property type="project" value="TreeGrafter"/>
</dbReference>
<dbReference type="AlphaFoldDB" id="A0A6P8ZYX3"/>
<gene>
    <name evidence="4" type="primary">LOC117651027</name>
</gene>
<dbReference type="InterPro" id="IPR036282">
    <property type="entry name" value="Glutathione-S-Trfase_C_sf"/>
</dbReference>
<evidence type="ECO:0000259" key="2">
    <source>
        <dbReference type="PROSITE" id="PS50405"/>
    </source>
</evidence>
<evidence type="ECO:0000313" key="3">
    <source>
        <dbReference type="Proteomes" id="UP000515158"/>
    </source>
</evidence>
<dbReference type="RefSeq" id="XP_034250627.1">
    <property type="nucleotide sequence ID" value="XM_034394736.1"/>
</dbReference>
<keyword evidence="3" id="KW-1185">Reference proteome</keyword>
<organism evidence="4">
    <name type="scientific">Thrips palmi</name>
    <name type="common">Melon thrips</name>
    <dbReference type="NCBI Taxonomy" id="161013"/>
    <lineage>
        <taxon>Eukaryota</taxon>
        <taxon>Metazoa</taxon>
        <taxon>Ecdysozoa</taxon>
        <taxon>Arthropoda</taxon>
        <taxon>Hexapoda</taxon>
        <taxon>Insecta</taxon>
        <taxon>Pterygota</taxon>
        <taxon>Neoptera</taxon>
        <taxon>Paraneoptera</taxon>
        <taxon>Thysanoptera</taxon>
        <taxon>Terebrantia</taxon>
        <taxon>Thripoidea</taxon>
        <taxon>Thripidae</taxon>
        <taxon>Thrips</taxon>
    </lineage>
</organism>
<dbReference type="FunCoup" id="A0A6P8ZYX3">
    <property type="interactions" value="346"/>
</dbReference>
<dbReference type="GeneID" id="117651027"/>
<dbReference type="InterPro" id="IPR004045">
    <property type="entry name" value="Glutathione_S-Trfase_N"/>
</dbReference>
<dbReference type="KEGG" id="tpal:117651027"/>
<feature type="domain" description="GST N-terminal" evidence="1">
    <location>
        <begin position="1"/>
        <end position="82"/>
    </location>
</feature>
<dbReference type="InterPro" id="IPR036249">
    <property type="entry name" value="Thioredoxin-like_sf"/>
</dbReference>
<name>A0A6P8ZYX3_THRPL</name>
<dbReference type="PROSITE" id="PS50405">
    <property type="entry name" value="GST_CTER"/>
    <property type="match status" value="1"/>
</dbReference>